<organism evidence="1 2">
    <name type="scientific">Boeremia exigua</name>
    <dbReference type="NCBI Taxonomy" id="749465"/>
    <lineage>
        <taxon>Eukaryota</taxon>
        <taxon>Fungi</taxon>
        <taxon>Dikarya</taxon>
        <taxon>Ascomycota</taxon>
        <taxon>Pezizomycotina</taxon>
        <taxon>Dothideomycetes</taxon>
        <taxon>Pleosporomycetidae</taxon>
        <taxon>Pleosporales</taxon>
        <taxon>Pleosporineae</taxon>
        <taxon>Didymellaceae</taxon>
        <taxon>Boeremia</taxon>
    </lineage>
</organism>
<evidence type="ECO:0000313" key="2">
    <source>
        <dbReference type="Proteomes" id="UP001153331"/>
    </source>
</evidence>
<dbReference type="EMBL" id="JAPHNI010000037">
    <property type="protein sequence ID" value="KAJ8117913.1"/>
    <property type="molecule type" value="Genomic_DNA"/>
</dbReference>
<proteinExistence type="predicted"/>
<protein>
    <submittedName>
        <fullName evidence="1">Uncharacterized protein</fullName>
    </submittedName>
</protein>
<keyword evidence="2" id="KW-1185">Reference proteome</keyword>
<gene>
    <name evidence="1" type="ORF">OPT61_g1021</name>
</gene>
<evidence type="ECO:0000313" key="1">
    <source>
        <dbReference type="EMBL" id="KAJ8117913.1"/>
    </source>
</evidence>
<dbReference type="Proteomes" id="UP001153331">
    <property type="component" value="Unassembled WGS sequence"/>
</dbReference>
<name>A0ACC2IS77_9PLEO</name>
<reference evidence="1" key="1">
    <citation type="submission" date="2022-11" db="EMBL/GenBank/DDBJ databases">
        <title>Genome Sequence of Boeremia exigua.</title>
        <authorList>
            <person name="Buettner E."/>
        </authorList>
    </citation>
    <scope>NUCLEOTIDE SEQUENCE</scope>
    <source>
        <strain evidence="1">CU02</strain>
    </source>
</reference>
<comment type="caution">
    <text evidence="1">The sequence shown here is derived from an EMBL/GenBank/DDBJ whole genome shotgun (WGS) entry which is preliminary data.</text>
</comment>
<sequence length="289" mass="32474">MGNTDRVLDLQLSLLNVRWAAIAAPITTYRHTGRVFHGEIFDSNPFGHQDRPLRQDSKTWSCVPNLITPKFCFAPNPMRRVGLREALSALPFYKETPCAEHETSRLTAQNPLSRQTVGESNTRFMARPASRTAGVGFLGASRGVWQHRLLSSREKASGVGQCGQRSRGQDVGGLFSEVGGDEGQATERRPKLDQEGRQLSLLMRCGYDPMRTLYYDDRAYSSTNLISSVQGVLSDILYQVICRVRMSKAPMIDVERTLEHSDNVFEDPHSTANMPEESEARNKVWNLRN</sequence>
<accession>A0ACC2IS77</accession>